<protein>
    <recommendedName>
        <fullName evidence="2">Sld7 C-terminal domain-containing protein</fullName>
    </recommendedName>
</protein>
<dbReference type="Pfam" id="PF18596">
    <property type="entry name" value="Sld7_C"/>
    <property type="match status" value="1"/>
</dbReference>
<reference evidence="3" key="1">
    <citation type="submission" date="2020-04" db="EMBL/GenBank/DDBJ databases">
        <title>Analysis of mating type loci in Filobasidium floriforme.</title>
        <authorList>
            <person name="Nowrousian M."/>
        </authorList>
    </citation>
    <scope>NUCLEOTIDE SEQUENCE</scope>
    <source>
        <strain evidence="3">CBS 6242</strain>
    </source>
</reference>
<feature type="domain" description="Sld7 C-terminal" evidence="2">
    <location>
        <begin position="492"/>
        <end position="559"/>
    </location>
</feature>
<feature type="compositionally biased region" description="Basic residues" evidence="1">
    <location>
        <begin position="399"/>
        <end position="415"/>
    </location>
</feature>
<sequence>MQCSEEHQPQLVESGIAIRCDTFGEEETSSARALVVKRKTANPFAKRTPVVDKGTIPVENDPSSPTFTRSSILPVQRRRVPLQTGNSPRRTVLPNGHGVLDAPFQEKLVEAGPSSERRTDKKWRLLWRGALDVGQEGYRLDGIAFVAQLSFSSTNPIPNHLITSTPERPALARMITPENTSLSQVEKDKIRASPFRAPVGKDTDLCLSLESMRGRKGLRLRGIEELDDDEIEDGQVDDGVKVFINPQSVALQALVTNLLYPSDGHGFNPKGRTRSALIIGLGDDDANVSATKTTFLVYGQTKIDDDGLENGSRVMELFAARRKIRPVLGKEVVRPGDPLPREAVILPNQSRRDAFSRRSTSLFSQRGFSREPSQPNIYAPPTLGLQNGDSSRSGDKDKNKVKKTTPGRRGEKRKKSVIDETTQADGRSKKMGRVLMPSLSLPEMVPPRTSQHVPGSDLPRIIDDVFRADSRSASVSSFGGEAGVEVLQNPFEQKNKSTIKKRLCQILDARGIPRSDARFNDIFSMANKGTAFALREDMSTVYIPHAKVDRMITGHLDMYIRDDVGIGEDIDIPSSGLAR</sequence>
<organism evidence="3 4">
    <name type="scientific">Filobasidium floriforme</name>
    <dbReference type="NCBI Taxonomy" id="5210"/>
    <lineage>
        <taxon>Eukaryota</taxon>
        <taxon>Fungi</taxon>
        <taxon>Dikarya</taxon>
        <taxon>Basidiomycota</taxon>
        <taxon>Agaricomycotina</taxon>
        <taxon>Tremellomycetes</taxon>
        <taxon>Filobasidiales</taxon>
        <taxon>Filobasidiaceae</taxon>
        <taxon>Filobasidium</taxon>
    </lineage>
</organism>
<evidence type="ECO:0000256" key="1">
    <source>
        <dbReference type="SAM" id="MobiDB-lite"/>
    </source>
</evidence>
<proteinExistence type="predicted"/>
<dbReference type="InterPro" id="IPR041260">
    <property type="entry name" value="Sld7_C"/>
</dbReference>
<evidence type="ECO:0000259" key="2">
    <source>
        <dbReference type="Pfam" id="PF18596"/>
    </source>
</evidence>
<feature type="region of interest" description="Disordered" evidence="1">
    <location>
        <begin position="350"/>
        <end position="427"/>
    </location>
</feature>
<keyword evidence="4" id="KW-1185">Reference proteome</keyword>
<name>A0A8K0NSJ9_9TREE</name>
<comment type="caution">
    <text evidence="3">The sequence shown here is derived from an EMBL/GenBank/DDBJ whole genome shotgun (WGS) entry which is preliminary data.</text>
</comment>
<feature type="compositionally biased region" description="Polar residues" evidence="1">
    <location>
        <begin position="357"/>
        <end position="376"/>
    </location>
</feature>
<dbReference type="EMBL" id="JABELV010000017">
    <property type="protein sequence ID" value="KAG7566995.1"/>
    <property type="molecule type" value="Genomic_DNA"/>
</dbReference>
<dbReference type="Proteomes" id="UP000812966">
    <property type="component" value="Unassembled WGS sequence"/>
</dbReference>
<accession>A0A8K0NSJ9</accession>
<evidence type="ECO:0000313" key="4">
    <source>
        <dbReference type="Proteomes" id="UP000812966"/>
    </source>
</evidence>
<dbReference type="AlphaFoldDB" id="A0A8K0NSJ9"/>
<gene>
    <name evidence="3" type="ORF">FFLO_01254</name>
</gene>
<evidence type="ECO:0000313" key="3">
    <source>
        <dbReference type="EMBL" id="KAG7566995.1"/>
    </source>
</evidence>